<keyword evidence="2" id="KW-0235">DNA replication</keyword>
<evidence type="ECO:0000313" key="4">
    <source>
        <dbReference type="Proteomes" id="UP001164705"/>
    </source>
</evidence>
<organism evidence="3 4">
    <name type="scientific">Lacinutrix neustonica</name>
    <dbReference type="NCBI Taxonomy" id="2980107"/>
    <lineage>
        <taxon>Bacteria</taxon>
        <taxon>Pseudomonadati</taxon>
        <taxon>Bacteroidota</taxon>
        <taxon>Flavobacteriia</taxon>
        <taxon>Flavobacteriales</taxon>
        <taxon>Flavobacteriaceae</taxon>
        <taxon>Lacinutrix</taxon>
    </lineage>
</organism>
<protein>
    <submittedName>
        <fullName evidence="3">Protein rep</fullName>
    </submittedName>
</protein>
<keyword evidence="4" id="KW-1185">Reference proteome</keyword>
<sequence>MLDEKTQALEAQFVASEVNRLGSEKSTDFSLATYRDFVVRSKVGFRYILYKMRRESQAIMVKSEKEAFVNSGKKPNIEFCGKNIKYQTEAVELVLNDKKLPCFRNLAMCGLVWRCPICSMKILQGRSEQLSDILIEHEKTGNKTGFITLTIPHTKKDTLKETLDKINDNYRRFQQTRWFRNHKKNIIGQVKALEITYTNQNGWHPHLHILYFYKTHNVNQIQSFQKELVSKWVDFRDNNARLVGQDYQLCYNNSIDSYVSKWDIIKEVTAVNVKKSKGFTPFQALKRLVIKDYSNFNQRFFLVERFREYSETTKGKHRLSISPNLFKEYPRG</sequence>
<evidence type="ECO:0000256" key="2">
    <source>
        <dbReference type="ARBA" id="ARBA00022705"/>
    </source>
</evidence>
<comment type="similarity">
    <text evidence="1">Belongs to the Gram-positive plasmids replication protein type 1 family.</text>
</comment>
<accession>A0A9E8MVZ9</accession>
<dbReference type="Proteomes" id="UP001164705">
    <property type="component" value="Chromosome"/>
</dbReference>
<proteinExistence type="inferred from homology"/>
<dbReference type="GO" id="GO:0006260">
    <property type="term" value="P:DNA replication"/>
    <property type="evidence" value="ECO:0007669"/>
    <property type="project" value="UniProtKB-KW"/>
</dbReference>
<dbReference type="KEGG" id="lnu:N7U66_02020"/>
<name>A0A9E8MVZ9_9FLAO</name>
<dbReference type="InterPro" id="IPR000989">
    <property type="entry name" value="Rep"/>
</dbReference>
<gene>
    <name evidence="3" type="ORF">N7U66_02020</name>
</gene>
<dbReference type="GO" id="GO:0003677">
    <property type="term" value="F:DNA binding"/>
    <property type="evidence" value="ECO:0007669"/>
    <property type="project" value="InterPro"/>
</dbReference>
<evidence type="ECO:0000256" key="1">
    <source>
        <dbReference type="ARBA" id="ARBA00008909"/>
    </source>
</evidence>
<evidence type="ECO:0000313" key="3">
    <source>
        <dbReference type="EMBL" id="WAC02513.1"/>
    </source>
</evidence>
<dbReference type="RefSeq" id="WP_267677110.1">
    <property type="nucleotide sequence ID" value="NZ_CP113088.1"/>
</dbReference>
<dbReference type="Pfam" id="PF01446">
    <property type="entry name" value="Rep_1"/>
    <property type="match status" value="1"/>
</dbReference>
<dbReference type="EMBL" id="CP113088">
    <property type="protein sequence ID" value="WAC02513.1"/>
    <property type="molecule type" value="Genomic_DNA"/>
</dbReference>
<dbReference type="AlphaFoldDB" id="A0A9E8MVZ9"/>
<reference evidence="3" key="1">
    <citation type="submission" date="2022-11" db="EMBL/GenBank/DDBJ databases">
        <title>Lacinutrix neustonica HL-RS19T sp. nov., isolated from the surface microlayer sample of brackish Lake Shihwa.</title>
        <authorList>
            <person name="Choi J.Y."/>
            <person name="Hwang C.Y."/>
        </authorList>
    </citation>
    <scope>NUCLEOTIDE SEQUENCE</scope>
    <source>
        <strain evidence="3">HL-RS19</strain>
    </source>
</reference>